<keyword evidence="4" id="KW-0808">Transferase</keyword>
<feature type="transmembrane region" description="Helical" evidence="9">
    <location>
        <begin position="304"/>
        <end position="323"/>
    </location>
</feature>
<gene>
    <name evidence="11" type="ORF">BQ4739_LOCUS14725</name>
</gene>
<comment type="pathway">
    <text evidence="2">Secondary metabolite biosynthesis.</text>
</comment>
<proteinExistence type="inferred from homology"/>
<evidence type="ECO:0000313" key="11">
    <source>
        <dbReference type="EMBL" id="SZX74456.1"/>
    </source>
</evidence>
<dbReference type="PANTHER" id="PTHR31595:SF57">
    <property type="entry name" value="OS04G0481900 PROTEIN"/>
    <property type="match status" value="1"/>
</dbReference>
<evidence type="ECO:0000256" key="2">
    <source>
        <dbReference type="ARBA" id="ARBA00005179"/>
    </source>
</evidence>
<evidence type="ECO:0000256" key="8">
    <source>
        <dbReference type="SAM" id="MobiDB-lite"/>
    </source>
</evidence>
<dbReference type="GO" id="GO:0016020">
    <property type="term" value="C:membrane"/>
    <property type="evidence" value="ECO:0007669"/>
    <property type="project" value="UniProtKB-SubCell"/>
</dbReference>
<sequence>MQVLRSCIILNTMSGVAKVHRRRLKVEAAAAVAAAMPASFDQTPKAPSAIAGPGTAQAAADSSTSKHRKSAAAERPVIHVRAYTNTPPATPRRTTADAPAPGSLLLSSDFSDATSTLAAALTCPIEAWLAVLRALVTYDVSYALLCSASGCLCTATALQPAAIPASSMGLFRALLGQKLGYLVFSMAAGTLLSLQMEIAYSLTRATLLMVGDGELAGSLPLRAFNSPHMASSITDLWGNRWHAFLRYYFEGLGYKLADSATAAWPLVKRLVPRSTARTLVVFAMSGLLHEYLTWAAWGVITWSYMAYFMLHCLALLTEGYAAAAFPKLAAATPSWASRAWALSVMLLLAPLFTEPYRQHGYFAHTFHPLLVPVAAVQCAGQGWAAAACRWQRTAACAR</sequence>
<dbReference type="InterPro" id="IPR044851">
    <property type="entry name" value="Wax_synthase"/>
</dbReference>
<reference evidence="11 12" key="1">
    <citation type="submission" date="2016-10" db="EMBL/GenBank/DDBJ databases">
        <authorList>
            <person name="Cai Z."/>
        </authorList>
    </citation>
    <scope>NUCLEOTIDE SEQUENCE [LARGE SCALE GENOMIC DNA]</scope>
</reference>
<comment type="similarity">
    <text evidence="3">Belongs to the wax synthase family.</text>
</comment>
<name>A0A383WCN1_TETOB</name>
<keyword evidence="6 9" id="KW-1133">Transmembrane helix</keyword>
<evidence type="ECO:0000256" key="9">
    <source>
        <dbReference type="SAM" id="Phobius"/>
    </source>
</evidence>
<evidence type="ECO:0000313" key="12">
    <source>
        <dbReference type="Proteomes" id="UP000256970"/>
    </source>
</evidence>
<protein>
    <recommendedName>
        <fullName evidence="10">Wax synthase domain-containing protein</fullName>
    </recommendedName>
</protein>
<keyword evidence="5 9" id="KW-0812">Transmembrane</keyword>
<evidence type="ECO:0000259" key="10">
    <source>
        <dbReference type="Pfam" id="PF13813"/>
    </source>
</evidence>
<dbReference type="Pfam" id="PF13813">
    <property type="entry name" value="MBOAT_2"/>
    <property type="match status" value="1"/>
</dbReference>
<evidence type="ECO:0000256" key="1">
    <source>
        <dbReference type="ARBA" id="ARBA00004141"/>
    </source>
</evidence>
<feature type="domain" description="Wax synthase" evidence="10">
    <location>
        <begin position="223"/>
        <end position="308"/>
    </location>
</feature>
<organism evidence="11 12">
    <name type="scientific">Tetradesmus obliquus</name>
    <name type="common">Green alga</name>
    <name type="synonym">Acutodesmus obliquus</name>
    <dbReference type="NCBI Taxonomy" id="3088"/>
    <lineage>
        <taxon>Eukaryota</taxon>
        <taxon>Viridiplantae</taxon>
        <taxon>Chlorophyta</taxon>
        <taxon>core chlorophytes</taxon>
        <taxon>Chlorophyceae</taxon>
        <taxon>CS clade</taxon>
        <taxon>Sphaeropleales</taxon>
        <taxon>Scenedesmaceae</taxon>
        <taxon>Tetradesmus</taxon>
    </lineage>
</organism>
<keyword evidence="12" id="KW-1185">Reference proteome</keyword>
<dbReference type="STRING" id="3088.A0A383WCN1"/>
<accession>A0A383WCN1</accession>
<evidence type="ECO:0000256" key="5">
    <source>
        <dbReference type="ARBA" id="ARBA00022692"/>
    </source>
</evidence>
<feature type="region of interest" description="Disordered" evidence="8">
    <location>
        <begin position="42"/>
        <end position="74"/>
    </location>
</feature>
<dbReference type="InterPro" id="IPR032805">
    <property type="entry name" value="Wax_synthase_dom"/>
</dbReference>
<keyword evidence="7 9" id="KW-0472">Membrane</keyword>
<dbReference type="AlphaFoldDB" id="A0A383WCN1"/>
<evidence type="ECO:0000256" key="3">
    <source>
        <dbReference type="ARBA" id="ARBA00007282"/>
    </source>
</evidence>
<comment type="subcellular location">
    <subcellularLocation>
        <location evidence="1">Membrane</location>
        <topology evidence="1">Multi-pass membrane protein</topology>
    </subcellularLocation>
</comment>
<evidence type="ECO:0000256" key="6">
    <source>
        <dbReference type="ARBA" id="ARBA00022989"/>
    </source>
</evidence>
<dbReference type="EMBL" id="FNXT01001215">
    <property type="protein sequence ID" value="SZX74456.1"/>
    <property type="molecule type" value="Genomic_DNA"/>
</dbReference>
<evidence type="ECO:0000256" key="4">
    <source>
        <dbReference type="ARBA" id="ARBA00022679"/>
    </source>
</evidence>
<feature type="compositionally biased region" description="Low complexity" evidence="8">
    <location>
        <begin position="49"/>
        <end position="60"/>
    </location>
</feature>
<dbReference type="GO" id="GO:0008374">
    <property type="term" value="F:O-acyltransferase activity"/>
    <property type="evidence" value="ECO:0007669"/>
    <property type="project" value="InterPro"/>
</dbReference>
<dbReference type="Proteomes" id="UP000256970">
    <property type="component" value="Unassembled WGS sequence"/>
</dbReference>
<dbReference type="PANTHER" id="PTHR31595">
    <property type="entry name" value="LONG-CHAIN-ALCOHOL O-FATTY-ACYLTRANSFERASE 3-RELATED"/>
    <property type="match status" value="1"/>
</dbReference>
<dbReference type="GO" id="GO:0006629">
    <property type="term" value="P:lipid metabolic process"/>
    <property type="evidence" value="ECO:0007669"/>
    <property type="project" value="InterPro"/>
</dbReference>
<evidence type="ECO:0000256" key="7">
    <source>
        <dbReference type="ARBA" id="ARBA00023136"/>
    </source>
</evidence>